<evidence type="ECO:0000313" key="1">
    <source>
        <dbReference type="EMBL" id="AKR04171.1"/>
    </source>
</evidence>
<dbReference type="KEGG" id="vg:25392214"/>
<reference evidence="1 2" key="1">
    <citation type="journal article" date="2015" name="J. Virol.">
        <title>Salmon gill poxvirus, the deepest representative of the Chordopoxvirinae.</title>
        <authorList>
            <person name="Gjessing M.C."/>
            <person name="Yutin N."/>
            <person name="Tengs T."/>
            <person name="Senkevich T."/>
            <person name="Koonin E.V."/>
            <person name="Ronning H.P."/>
            <person name="Alarson M."/>
            <person name="Ylving S."/>
            <person name="Lie K.-I."/>
            <person name="Saure B."/>
            <person name="Tran L."/>
            <person name="Moss B."/>
            <person name="Dale O.B."/>
        </authorList>
    </citation>
    <scope>NUCLEOTIDE SEQUENCE [LARGE SCALE GENOMIC DNA]</scope>
    <source>
        <strain evidence="1">2012-04-F277-L3G</strain>
    </source>
</reference>
<proteinExistence type="predicted"/>
<dbReference type="GeneID" id="25392214"/>
<organism evidence="1 2">
    <name type="scientific">Salmon gill poxvirus</name>
    <dbReference type="NCBI Taxonomy" id="1680908"/>
    <lineage>
        <taxon>Viruses</taxon>
        <taxon>Varidnaviria</taxon>
        <taxon>Bamfordvirae</taxon>
        <taxon>Nucleocytoviricota</taxon>
        <taxon>Pokkesviricetes</taxon>
        <taxon>Chitovirales</taxon>
        <taxon>Poxviridae</taxon>
        <taxon>Chordopoxvirinae</taxon>
        <taxon>Salmonpoxvirus</taxon>
        <taxon>Salmonpoxvirus gillpox</taxon>
        <taxon>Salmon gillpox virus</taxon>
    </lineage>
</organism>
<protein>
    <submittedName>
        <fullName evidence="1">Uncharacterized protein</fullName>
    </submittedName>
</protein>
<accession>A0A0H4XWI2</accession>
<dbReference type="EMBL" id="KT159937">
    <property type="protein sequence ID" value="AKR04171.1"/>
    <property type="molecule type" value="Genomic_DNA"/>
</dbReference>
<dbReference type="Proteomes" id="UP000105007">
    <property type="component" value="Segment"/>
</dbReference>
<dbReference type="RefSeq" id="YP_009162419.1">
    <property type="nucleotide sequence ID" value="NC_027707.1"/>
</dbReference>
<sequence>MSYVWNTYFRTLAVTEMNQLIKVYEKNYDSTSDKFMILKKKFSIMDFISDTVYDQKFDLLKNLFGHELTEDISEHNKTQLMISIFSDYPVYYRTDDTRPVQIQNVTNKLKNVFIVYKKKTNNTEIFHDQTFYETLSKSVDHRHNFYSIYYWMTCSNK</sequence>
<evidence type="ECO:0000313" key="2">
    <source>
        <dbReference type="Proteomes" id="UP000105007"/>
    </source>
</evidence>
<name>A0A0H4XWI2_9POXV</name>
<keyword evidence="2" id="KW-1185">Reference proteome</keyword>
<gene>
    <name evidence="1" type="ORF">SGPV047</name>
</gene>